<dbReference type="GeneID" id="59052789"/>
<dbReference type="EMBL" id="CCYD01000210">
    <property type="protein sequence ID" value="CEG36634.1"/>
    <property type="molecule type" value="Genomic_DNA"/>
</dbReference>
<accession>A0A0P1A8U8</accession>
<evidence type="ECO:0000313" key="1">
    <source>
        <dbReference type="EMBL" id="CEG36634.1"/>
    </source>
</evidence>
<name>A0A0P1A8U8_PLAHL</name>
<reference evidence="2" key="1">
    <citation type="submission" date="2014-09" db="EMBL/GenBank/DDBJ databases">
        <authorList>
            <person name="Sharma Rahul"/>
            <person name="Thines Marco"/>
        </authorList>
    </citation>
    <scope>NUCLEOTIDE SEQUENCE [LARGE SCALE GENOMIC DNA]</scope>
</reference>
<evidence type="ECO:0000313" key="2">
    <source>
        <dbReference type="Proteomes" id="UP000054928"/>
    </source>
</evidence>
<sequence length="61" mass="6917">MIPVLPDREGFLLLRMDFDCSQVMQWKHREVATAHEECSVASENGNEIVIRGLTKGEETQA</sequence>
<dbReference type="AlphaFoldDB" id="A0A0P1A8U8"/>
<organism evidence="1 2">
    <name type="scientific">Plasmopara halstedii</name>
    <name type="common">Downy mildew of sunflower</name>
    <dbReference type="NCBI Taxonomy" id="4781"/>
    <lineage>
        <taxon>Eukaryota</taxon>
        <taxon>Sar</taxon>
        <taxon>Stramenopiles</taxon>
        <taxon>Oomycota</taxon>
        <taxon>Peronosporomycetes</taxon>
        <taxon>Peronosporales</taxon>
        <taxon>Peronosporaceae</taxon>
        <taxon>Plasmopara</taxon>
    </lineage>
</organism>
<proteinExistence type="predicted"/>
<protein>
    <submittedName>
        <fullName evidence="1">Uncharacterized protein</fullName>
    </submittedName>
</protein>
<dbReference type="RefSeq" id="XP_036263005.1">
    <property type="nucleotide sequence ID" value="XM_036407290.1"/>
</dbReference>
<dbReference type="Proteomes" id="UP000054928">
    <property type="component" value="Unassembled WGS sequence"/>
</dbReference>
<keyword evidence="2" id="KW-1185">Reference proteome</keyword>